<proteinExistence type="predicted"/>
<keyword evidence="3" id="KW-1185">Reference proteome</keyword>
<dbReference type="Proteomes" id="UP000377803">
    <property type="component" value="Chromosome"/>
</dbReference>
<dbReference type="GeneID" id="42364662"/>
<sequence>MGGSIRGSRDTSSEAIPDGRFIGEYGDSEAVAETARKIHSDIRELRNPWFSESSAEYDGMMPKEAVFSERPSGFDTIFDFLNRDPEASVKFEDDNGELTVELYFDSRVSREYREEVAEIVGNYLESETYSGVPSS</sequence>
<evidence type="ECO:0000313" key="2">
    <source>
        <dbReference type="EMBL" id="QGA80183.1"/>
    </source>
</evidence>
<accession>A0A5Q0UF10</accession>
<dbReference type="EMBL" id="CP040089">
    <property type="protein sequence ID" value="QGA80183.1"/>
    <property type="molecule type" value="Genomic_DNA"/>
</dbReference>
<reference evidence="3" key="1">
    <citation type="submission" date="2019-05" db="EMBL/GenBank/DDBJ databases">
        <title>Candidatus Nanohalobium constans, a novel model system to study the DPANN nano-sized archaea: genomic and physiological characterization of a nanoarchaeon co-cultured with its chitinotrophic host.</title>
        <authorList>
            <person name="La Cono V."/>
            <person name="Arcadi E."/>
            <person name="Crisafi F."/>
            <person name="Denaro R."/>
            <person name="La Spada G."/>
            <person name="Messina E."/>
            <person name="Smedile F."/>
            <person name="Toshchakov S.V."/>
            <person name="Shevchenko M.A."/>
            <person name="Golyshin P.N."/>
            <person name="Golyshina O.V."/>
            <person name="Ferrer M."/>
            <person name="Rohde M."/>
            <person name="Mushegian A."/>
            <person name="Sorokin D.Y."/>
            <person name="Giuliano L."/>
            <person name="Yakimov M.M."/>
        </authorList>
    </citation>
    <scope>NUCLEOTIDE SEQUENCE [LARGE SCALE GENOMIC DNA]</scope>
    <source>
        <strain evidence="3">LC1Nh</strain>
    </source>
</reference>
<evidence type="ECO:0000313" key="3">
    <source>
        <dbReference type="Proteomes" id="UP000377803"/>
    </source>
</evidence>
<feature type="region of interest" description="Disordered" evidence="1">
    <location>
        <begin position="1"/>
        <end position="22"/>
    </location>
</feature>
<name>A0A5Q0UF10_9ARCH</name>
<evidence type="ECO:0000256" key="1">
    <source>
        <dbReference type="SAM" id="MobiDB-lite"/>
    </source>
</evidence>
<dbReference type="KEGG" id="ncon:LC1Nh_0280"/>
<dbReference type="RefSeq" id="WP_153549921.1">
    <property type="nucleotide sequence ID" value="NZ_CP040089.1"/>
</dbReference>
<organism evidence="2 3">
    <name type="scientific">Candidatus Nanohalobium constans</name>
    <dbReference type="NCBI Taxonomy" id="2565781"/>
    <lineage>
        <taxon>Archaea</taxon>
        <taxon>Candidatus Nanohalarchaeota</taxon>
        <taxon>Candidatus Nanohalobia</taxon>
        <taxon>Candidatus Nanohalobiales</taxon>
        <taxon>Candidatus Nanohalobiaceae</taxon>
        <taxon>Candidatus Nanohalobium</taxon>
    </lineage>
</organism>
<dbReference type="AlphaFoldDB" id="A0A5Q0UF10"/>
<gene>
    <name evidence="2" type="ORF">LC1Nh_0280</name>
</gene>
<protein>
    <submittedName>
        <fullName evidence="2">Uncharacterized protein</fullName>
    </submittedName>
</protein>